<dbReference type="RefSeq" id="WP_263817702.1">
    <property type="nucleotide sequence ID" value="NZ_JAOXHJ010000001.1"/>
</dbReference>
<evidence type="ECO:0008006" key="4">
    <source>
        <dbReference type="Google" id="ProtNLM"/>
    </source>
</evidence>
<dbReference type="Proteomes" id="UP001207252">
    <property type="component" value="Unassembled WGS sequence"/>
</dbReference>
<proteinExistence type="predicted"/>
<evidence type="ECO:0000313" key="2">
    <source>
        <dbReference type="EMBL" id="MCV3753901.1"/>
    </source>
</evidence>
<feature type="chain" id="PRO_5045606043" description="Lipoprotein" evidence="1">
    <location>
        <begin position="22"/>
        <end position="345"/>
    </location>
</feature>
<reference evidence="2 3" key="1">
    <citation type="journal article" date="2020" name="Int. J. Syst. Evol. Microbiol.">
        <title>Ureaplasma miroungigenitalium sp. nov. isolated from northern elephant seals (Mirounga angustirostris) and Ureaplasma zalophigenitalium sp. nov. isolated from California sea lions (Zalophus californianus).</title>
        <authorList>
            <person name="Volokhov D.V."/>
            <person name="Gulland F.M."/>
            <person name="Gao Y."/>
            <person name="Chizhikov V.E."/>
        </authorList>
    </citation>
    <scope>NUCLEOTIDE SEQUENCE [LARGE SCALE GENOMIC DNA]</scope>
    <source>
        <strain evidence="2 3">CSL7644-GEN</strain>
    </source>
</reference>
<dbReference type="PROSITE" id="PS51257">
    <property type="entry name" value="PROKAR_LIPOPROTEIN"/>
    <property type="match status" value="1"/>
</dbReference>
<accession>A0ABT3BNV7</accession>
<sequence>MKKSQKIKLLFTGLLTTSALVAGTVAVASCQNTSSSKRLYHLAKSANPEDKFVPIYHVIVYIPKVIDPVSKKIVLSKKDVQEAVFQVTSKNLQTTNAKPNYLKKEMLFDLHRENEDFYRVYLDLPVKTNVSVNQTFKVTSNLKGYKNIIEFTLNRDDFDNVVDLDNLRTSHENLYQLEQDSMNVNGAVKLFNQFHKLMQKHFRNFATLLQPDFTLNQEQKTFLKSYQQAYKAIRALKGKEYKIDGISVDFNQMLFTIKSIFTSDVQYKSWMKSLEKFINKVEAMQTSIPNYKQLKTLVLQAKTDASAKKTYNQIIDEVYQTCQINQLKEDDLFKQMITKAFVKIV</sequence>
<keyword evidence="1" id="KW-0732">Signal</keyword>
<dbReference type="EMBL" id="JAOXHJ010000001">
    <property type="protein sequence ID" value="MCV3753901.1"/>
    <property type="molecule type" value="Genomic_DNA"/>
</dbReference>
<keyword evidence="3" id="KW-1185">Reference proteome</keyword>
<evidence type="ECO:0000313" key="3">
    <source>
        <dbReference type="Proteomes" id="UP001207252"/>
    </source>
</evidence>
<name>A0ABT3BNV7_9BACT</name>
<feature type="signal peptide" evidence="1">
    <location>
        <begin position="1"/>
        <end position="21"/>
    </location>
</feature>
<comment type="caution">
    <text evidence="2">The sequence shown here is derived from an EMBL/GenBank/DDBJ whole genome shotgun (WGS) entry which is preliminary data.</text>
</comment>
<evidence type="ECO:0000256" key="1">
    <source>
        <dbReference type="SAM" id="SignalP"/>
    </source>
</evidence>
<gene>
    <name evidence="2" type="ORF">OF365_00665</name>
</gene>
<protein>
    <recommendedName>
        <fullName evidence="4">Lipoprotein</fullName>
    </recommendedName>
</protein>
<organism evidence="2 3">
    <name type="scientific">Ureaplasma zalophigenitalium</name>
    <dbReference type="NCBI Taxonomy" id="907723"/>
    <lineage>
        <taxon>Bacteria</taxon>
        <taxon>Bacillati</taxon>
        <taxon>Mycoplasmatota</taxon>
        <taxon>Mycoplasmoidales</taxon>
        <taxon>Mycoplasmoidaceae</taxon>
        <taxon>Ureaplasma</taxon>
    </lineage>
</organism>